<dbReference type="InterPro" id="IPR010095">
    <property type="entry name" value="Cas12f1-like_TNB"/>
</dbReference>
<dbReference type="EMBL" id="FORO01000059">
    <property type="protein sequence ID" value="SFJ69335.1"/>
    <property type="molecule type" value="Genomic_DNA"/>
</dbReference>
<dbReference type="OrthoDB" id="284225at2157"/>
<evidence type="ECO:0000256" key="2">
    <source>
        <dbReference type="ARBA" id="ARBA00011044"/>
    </source>
</evidence>
<feature type="domain" description="Probable transposase IS891/IS1136/IS1341" evidence="7">
    <location>
        <begin position="121"/>
        <end position="230"/>
    </location>
</feature>
<reference evidence="9 10" key="1">
    <citation type="submission" date="2016-10" db="EMBL/GenBank/DDBJ databases">
        <authorList>
            <person name="de Groot N.N."/>
        </authorList>
    </citation>
    <scope>NUCLEOTIDE SEQUENCE [LARGE SCALE GENOMIC DNA]</scope>
    <source>
        <strain evidence="9 10">SP2</strain>
    </source>
</reference>
<evidence type="ECO:0000259" key="7">
    <source>
        <dbReference type="Pfam" id="PF01385"/>
    </source>
</evidence>
<feature type="domain" description="Cas12f1-like TNB" evidence="8">
    <location>
        <begin position="248"/>
        <end position="313"/>
    </location>
</feature>
<dbReference type="GO" id="GO:0003677">
    <property type="term" value="F:DNA binding"/>
    <property type="evidence" value="ECO:0007669"/>
    <property type="project" value="UniProtKB-KW"/>
</dbReference>
<dbReference type="Pfam" id="PF07282">
    <property type="entry name" value="Cas12f1-like_TNB"/>
    <property type="match status" value="1"/>
</dbReference>
<dbReference type="InterPro" id="IPR001959">
    <property type="entry name" value="Transposase"/>
</dbReference>
<evidence type="ECO:0000256" key="3">
    <source>
        <dbReference type="ARBA" id="ARBA00022578"/>
    </source>
</evidence>
<evidence type="ECO:0000256" key="1">
    <source>
        <dbReference type="ARBA" id="ARBA00008761"/>
    </source>
</evidence>
<dbReference type="Pfam" id="PF01385">
    <property type="entry name" value="OrfB_IS605"/>
    <property type="match status" value="1"/>
</dbReference>
<feature type="region of interest" description="Disordered" evidence="6">
    <location>
        <begin position="36"/>
        <end position="57"/>
    </location>
</feature>
<dbReference type="PANTHER" id="PTHR30405:SF11">
    <property type="entry name" value="RNA-GUIDED DNA ENDONUCLEASE RV2885C-RELATED"/>
    <property type="match status" value="1"/>
</dbReference>
<gene>
    <name evidence="9" type="ORF">SAMN05443661_15911</name>
</gene>
<evidence type="ECO:0000259" key="8">
    <source>
        <dbReference type="Pfam" id="PF07282"/>
    </source>
</evidence>
<keyword evidence="4" id="KW-0238">DNA-binding</keyword>
<comment type="similarity">
    <text evidence="1">In the C-terminal section; belongs to the transposase 35 family.</text>
</comment>
<dbReference type="Proteomes" id="UP000182829">
    <property type="component" value="Unassembled WGS sequence"/>
</dbReference>
<evidence type="ECO:0000256" key="5">
    <source>
        <dbReference type="ARBA" id="ARBA00023172"/>
    </source>
</evidence>
<dbReference type="InterPro" id="IPR051399">
    <property type="entry name" value="RNA-guided_DNA_endo/Transpos"/>
</dbReference>
<dbReference type="GO" id="GO:0006310">
    <property type="term" value="P:DNA recombination"/>
    <property type="evidence" value="ECO:0007669"/>
    <property type="project" value="UniProtKB-KW"/>
</dbReference>
<organism evidence="9 10">
    <name type="scientific">Natronobacterium gregoryi</name>
    <dbReference type="NCBI Taxonomy" id="44930"/>
    <lineage>
        <taxon>Archaea</taxon>
        <taxon>Methanobacteriati</taxon>
        <taxon>Methanobacteriota</taxon>
        <taxon>Stenosarchaea group</taxon>
        <taxon>Halobacteria</taxon>
        <taxon>Halobacteriales</taxon>
        <taxon>Natrialbaceae</taxon>
        <taxon>Natronobacterium</taxon>
    </lineage>
</organism>
<keyword evidence="3" id="KW-0815">Transposition</keyword>
<evidence type="ECO:0000313" key="9">
    <source>
        <dbReference type="EMBL" id="SFJ69335.1"/>
    </source>
</evidence>
<evidence type="ECO:0000256" key="6">
    <source>
        <dbReference type="SAM" id="MobiDB-lite"/>
    </source>
</evidence>
<dbReference type="AlphaFoldDB" id="A0A1I3TEH1"/>
<evidence type="ECO:0000313" key="10">
    <source>
        <dbReference type="Proteomes" id="UP000182829"/>
    </source>
</evidence>
<name>A0A1I3TEH1_9EURY</name>
<dbReference type="NCBIfam" id="NF040570">
    <property type="entry name" value="guided_TnpB"/>
    <property type="match status" value="1"/>
</dbReference>
<evidence type="ECO:0000256" key="4">
    <source>
        <dbReference type="ARBA" id="ARBA00023125"/>
    </source>
</evidence>
<protein>
    <submittedName>
        <fullName evidence="9">Transposase, IS605 OrfB family, central region</fullName>
    </submittedName>
</protein>
<accession>A0A1I3TEH1</accession>
<keyword evidence="5" id="KW-0233">DNA recombination</keyword>
<sequence>MKNQSCWKDLNAQSSQKVIEELSDAFQSWFDLRQTDDKANPPGYRKHGDTRPKSTVTFKADGFKHDPKNNRVRLSKGSNLKEHWSDFILCEYQTRPNIDLSEVNKVQNVRAVWNGDEWELHFVCKVELETNDAAGGVAGIDLGITNIATVAFPDEYVLYPGNSLKEAKHYFTRAAYETEGENGPSETSMWARKKLAERETHFYHVLTDTIITECVERGVGTLAVSWPEDVRNSDWGKTGNKKLHSWAFDRLYQYLEYKGKVRGVEVLKENEWNTSKTCSRCGDDTTSNRVERGLYVCSSCELVANADCNGAENMRQKITPSPHGEDRSNGCVVVREILRSLVITKGASAFRTTQPSVHLFDRESGTFTTREQVVS</sequence>
<dbReference type="GO" id="GO:0032196">
    <property type="term" value="P:transposition"/>
    <property type="evidence" value="ECO:0007669"/>
    <property type="project" value="UniProtKB-KW"/>
</dbReference>
<proteinExistence type="inferred from homology"/>
<dbReference type="PANTHER" id="PTHR30405">
    <property type="entry name" value="TRANSPOSASE"/>
    <property type="match status" value="1"/>
</dbReference>
<comment type="similarity">
    <text evidence="2">In the N-terminal section; belongs to the transposase 2 family.</text>
</comment>